<accession>A0A1T4NYA2</accession>
<feature type="domain" description="Nucleoside phosphorylase" evidence="1">
    <location>
        <begin position="2"/>
        <end position="110"/>
    </location>
</feature>
<dbReference type="Pfam" id="PF01048">
    <property type="entry name" value="PNP_UDP_1"/>
    <property type="match status" value="2"/>
</dbReference>
<dbReference type="CDD" id="cd09008">
    <property type="entry name" value="MTAN"/>
    <property type="match status" value="1"/>
</dbReference>
<organism evidence="2 3">
    <name type="scientific">Garciella nitratireducens DSM 15102</name>
    <dbReference type="NCBI Taxonomy" id="1121911"/>
    <lineage>
        <taxon>Bacteria</taxon>
        <taxon>Bacillati</taxon>
        <taxon>Bacillota</taxon>
        <taxon>Clostridia</taxon>
        <taxon>Eubacteriales</taxon>
        <taxon>Eubacteriaceae</taxon>
        <taxon>Garciella</taxon>
    </lineage>
</organism>
<dbReference type="EMBL" id="FUWV01000013">
    <property type="protein sequence ID" value="SJZ84062.1"/>
    <property type="molecule type" value="Genomic_DNA"/>
</dbReference>
<feature type="domain" description="Nucleoside phosphorylase" evidence="1">
    <location>
        <begin position="140"/>
        <end position="196"/>
    </location>
</feature>
<keyword evidence="3" id="KW-1185">Reference proteome</keyword>
<dbReference type="Gene3D" id="3.40.50.1580">
    <property type="entry name" value="Nucleoside phosphorylase domain"/>
    <property type="match status" value="1"/>
</dbReference>
<dbReference type="PANTHER" id="PTHR46832:SF1">
    <property type="entry name" value="5'-METHYLTHIOADENOSINE_S-ADENOSYLHOMOCYSTEINE NUCLEOSIDASE"/>
    <property type="match status" value="1"/>
</dbReference>
<dbReference type="GO" id="GO:0019284">
    <property type="term" value="P:L-methionine salvage from S-adenosylmethionine"/>
    <property type="evidence" value="ECO:0007669"/>
    <property type="project" value="TreeGrafter"/>
</dbReference>
<dbReference type="InterPro" id="IPR035994">
    <property type="entry name" value="Nucleoside_phosphorylase_sf"/>
</dbReference>
<proteinExistence type="predicted"/>
<gene>
    <name evidence="2" type="ORF">SAMN02745973_01854</name>
</gene>
<dbReference type="GO" id="GO:0008930">
    <property type="term" value="F:methylthioadenosine nucleosidase activity"/>
    <property type="evidence" value="ECO:0007669"/>
    <property type="project" value="TreeGrafter"/>
</dbReference>
<dbReference type="OrthoDB" id="21362at2"/>
<dbReference type="AlphaFoldDB" id="A0A1T4NYA2"/>
<dbReference type="SUPFAM" id="SSF53167">
    <property type="entry name" value="Purine and uridine phosphorylases"/>
    <property type="match status" value="1"/>
</dbReference>
<dbReference type="GO" id="GO:0008782">
    <property type="term" value="F:adenosylhomocysteine nucleosidase activity"/>
    <property type="evidence" value="ECO:0007669"/>
    <property type="project" value="TreeGrafter"/>
</dbReference>
<dbReference type="RefSeq" id="WP_087679226.1">
    <property type="nucleotide sequence ID" value="NZ_FUWV01000013.1"/>
</dbReference>
<evidence type="ECO:0000313" key="3">
    <source>
        <dbReference type="Proteomes" id="UP000196365"/>
    </source>
</evidence>
<name>A0A1T4NYA2_9FIRM</name>
<dbReference type="GO" id="GO:0009116">
    <property type="term" value="P:nucleoside metabolic process"/>
    <property type="evidence" value="ECO:0007669"/>
    <property type="project" value="InterPro"/>
</dbReference>
<dbReference type="InterPro" id="IPR000845">
    <property type="entry name" value="Nucleoside_phosphorylase_d"/>
</dbReference>
<dbReference type="Proteomes" id="UP000196365">
    <property type="component" value="Unassembled WGS sequence"/>
</dbReference>
<dbReference type="PANTHER" id="PTHR46832">
    <property type="entry name" value="5'-METHYLTHIOADENOSINE/S-ADENOSYLHOMOCYSTEINE NUCLEOSIDASE"/>
    <property type="match status" value="1"/>
</dbReference>
<sequence length="203" mass="22856">MVGLLFAMLEEAKPYISKYHWRKKDFKSKFPVYEGSYLNEPCFAVISGVGKANAAVATALLKDLEVDTIINIGSCGANSKNLKVGDVVIPSQLYDGDFDLSKFGKNTKNPYNLSQSQENGLKCYTFSKFVTEKIDHDDYVVDMECYAIACLCDYFKIKFIPVKIISDNANENAVNDFDGNIDTVMEDSINKVEKLIQRRLHQC</sequence>
<protein>
    <submittedName>
        <fullName evidence="2">Nucleoside phosphorylase</fullName>
    </submittedName>
</protein>
<evidence type="ECO:0000313" key="2">
    <source>
        <dbReference type="EMBL" id="SJZ84062.1"/>
    </source>
</evidence>
<dbReference type="GO" id="GO:0005829">
    <property type="term" value="C:cytosol"/>
    <property type="evidence" value="ECO:0007669"/>
    <property type="project" value="TreeGrafter"/>
</dbReference>
<evidence type="ECO:0000259" key="1">
    <source>
        <dbReference type="Pfam" id="PF01048"/>
    </source>
</evidence>
<reference evidence="2 3" key="1">
    <citation type="submission" date="2017-02" db="EMBL/GenBank/DDBJ databases">
        <authorList>
            <person name="Peterson S.W."/>
        </authorList>
    </citation>
    <scope>NUCLEOTIDE SEQUENCE [LARGE SCALE GENOMIC DNA]</scope>
    <source>
        <strain evidence="2 3">DSM 15102</strain>
    </source>
</reference>